<dbReference type="GO" id="GO:0005524">
    <property type="term" value="F:ATP binding"/>
    <property type="evidence" value="ECO:0007669"/>
    <property type="project" value="UniProtKB-KW"/>
</dbReference>
<dbReference type="EMBL" id="SDOX01000007">
    <property type="protein sequence ID" value="TFJ86882.1"/>
    <property type="molecule type" value="Genomic_DNA"/>
</dbReference>
<name>A0A4D9D5P2_9STRA</name>
<feature type="domain" description="Aminoacyl-transfer RNA synthetases class-II family profile" evidence="13">
    <location>
        <begin position="311"/>
        <end position="616"/>
    </location>
</feature>
<comment type="caution">
    <text evidence="14">The sequence shown here is derived from an EMBL/GenBank/DDBJ whole genome shotgun (WGS) entry which is preliminary data.</text>
</comment>
<evidence type="ECO:0000313" key="15">
    <source>
        <dbReference type="Proteomes" id="UP000355283"/>
    </source>
</evidence>
<dbReference type="Pfam" id="PF07973">
    <property type="entry name" value="tRNA_SAD"/>
    <property type="match status" value="1"/>
</dbReference>
<evidence type="ECO:0000256" key="6">
    <source>
        <dbReference type="ARBA" id="ARBA00022833"/>
    </source>
</evidence>
<dbReference type="InterPro" id="IPR047246">
    <property type="entry name" value="ThrRS_anticodon"/>
</dbReference>
<dbReference type="Gene3D" id="3.30.930.10">
    <property type="entry name" value="Bira Bifunctional Protein, Domain 2"/>
    <property type="match status" value="1"/>
</dbReference>
<feature type="region of interest" description="Disordered" evidence="12">
    <location>
        <begin position="86"/>
        <end position="132"/>
    </location>
</feature>
<dbReference type="NCBIfam" id="TIGR00418">
    <property type="entry name" value="thrS"/>
    <property type="match status" value="1"/>
</dbReference>
<evidence type="ECO:0000256" key="8">
    <source>
        <dbReference type="ARBA" id="ARBA00022917"/>
    </source>
</evidence>
<dbReference type="InterPro" id="IPR018163">
    <property type="entry name" value="Thr/Ala-tRNA-synth_IIc_edit"/>
</dbReference>
<dbReference type="PROSITE" id="PS50862">
    <property type="entry name" value="AA_TRNA_LIGASE_II"/>
    <property type="match status" value="1"/>
</dbReference>
<keyword evidence="9" id="KW-0030">Aminoacyl-tRNA synthetase</keyword>
<keyword evidence="5" id="KW-0547">Nucleotide-binding</keyword>
<dbReference type="Gene3D" id="3.30.980.10">
    <property type="entry name" value="Threonyl-trna Synthetase, Chain A, domain 2"/>
    <property type="match status" value="1"/>
</dbReference>
<evidence type="ECO:0000256" key="2">
    <source>
        <dbReference type="ARBA" id="ARBA00013163"/>
    </source>
</evidence>
<protein>
    <recommendedName>
        <fullName evidence="2">threonine--tRNA ligase</fullName>
        <ecNumber evidence="2">6.1.1.3</ecNumber>
    </recommendedName>
    <alternativeName>
        <fullName evidence="10">Threonyl-tRNA synthetase</fullName>
    </alternativeName>
</protein>
<evidence type="ECO:0000259" key="13">
    <source>
        <dbReference type="PROSITE" id="PS50862"/>
    </source>
</evidence>
<dbReference type="FunFam" id="3.30.54.20:FF:000002">
    <property type="entry name" value="Threonine--tRNA ligase"/>
    <property type="match status" value="1"/>
</dbReference>
<dbReference type="Gene3D" id="3.30.54.20">
    <property type="match status" value="1"/>
</dbReference>
<dbReference type="CDD" id="cd00771">
    <property type="entry name" value="ThrRS_core"/>
    <property type="match status" value="1"/>
</dbReference>
<dbReference type="AlphaFoldDB" id="A0A4D9D5P2"/>
<dbReference type="PANTHER" id="PTHR11451">
    <property type="entry name" value="THREONINE-TRNA LIGASE"/>
    <property type="match status" value="1"/>
</dbReference>
<dbReference type="HAMAP" id="MF_00184">
    <property type="entry name" value="Thr_tRNA_synth"/>
    <property type="match status" value="1"/>
</dbReference>
<dbReference type="InterPro" id="IPR012947">
    <property type="entry name" value="tRNA_SAD"/>
</dbReference>
<dbReference type="InterPro" id="IPR002320">
    <property type="entry name" value="Thr-tRNA-ligase_IIa"/>
</dbReference>
<dbReference type="GO" id="GO:0005737">
    <property type="term" value="C:cytoplasm"/>
    <property type="evidence" value="ECO:0007669"/>
    <property type="project" value="InterPro"/>
</dbReference>
<dbReference type="InterPro" id="IPR002314">
    <property type="entry name" value="aa-tRNA-synt_IIb"/>
</dbReference>
<dbReference type="Pfam" id="PF00587">
    <property type="entry name" value="tRNA-synt_2b"/>
    <property type="match status" value="1"/>
</dbReference>
<evidence type="ECO:0000313" key="14">
    <source>
        <dbReference type="EMBL" id="TFJ86882.1"/>
    </source>
</evidence>
<dbReference type="InterPro" id="IPR006195">
    <property type="entry name" value="aa-tRNA-synth_II"/>
</dbReference>
<evidence type="ECO:0000256" key="9">
    <source>
        <dbReference type="ARBA" id="ARBA00023146"/>
    </source>
</evidence>
<keyword evidence="7" id="KW-0067">ATP-binding</keyword>
<dbReference type="FunFam" id="3.30.930.10:FF:000002">
    <property type="entry name" value="Threonine--tRNA ligase"/>
    <property type="match status" value="1"/>
</dbReference>
<evidence type="ECO:0000256" key="7">
    <source>
        <dbReference type="ARBA" id="ARBA00022840"/>
    </source>
</evidence>
<dbReference type="SUPFAM" id="SSF52954">
    <property type="entry name" value="Class II aaRS ABD-related"/>
    <property type="match status" value="1"/>
</dbReference>
<comment type="similarity">
    <text evidence="1">Belongs to the class-II aminoacyl-tRNA synthetase family.</text>
</comment>
<evidence type="ECO:0000256" key="10">
    <source>
        <dbReference type="ARBA" id="ARBA00031900"/>
    </source>
</evidence>
<dbReference type="Proteomes" id="UP000355283">
    <property type="component" value="Unassembled WGS sequence"/>
</dbReference>
<organism evidence="14 15">
    <name type="scientific">Nannochloropsis salina CCMP1776</name>
    <dbReference type="NCBI Taxonomy" id="1027361"/>
    <lineage>
        <taxon>Eukaryota</taxon>
        <taxon>Sar</taxon>
        <taxon>Stramenopiles</taxon>
        <taxon>Ochrophyta</taxon>
        <taxon>Eustigmatophyceae</taxon>
        <taxon>Eustigmatales</taxon>
        <taxon>Monodopsidaceae</taxon>
        <taxon>Microchloropsis</taxon>
        <taxon>Microchloropsis salina</taxon>
    </lineage>
</organism>
<dbReference type="InterPro" id="IPR045864">
    <property type="entry name" value="aa-tRNA-synth_II/BPL/LPL"/>
</dbReference>
<dbReference type="InterPro" id="IPR004154">
    <property type="entry name" value="Anticodon-bd"/>
</dbReference>
<dbReference type="GO" id="GO:0046872">
    <property type="term" value="F:metal ion binding"/>
    <property type="evidence" value="ECO:0007669"/>
    <property type="project" value="UniProtKB-KW"/>
</dbReference>
<dbReference type="Gene3D" id="3.40.50.800">
    <property type="entry name" value="Anticodon-binding domain"/>
    <property type="match status" value="1"/>
</dbReference>
<evidence type="ECO:0000256" key="11">
    <source>
        <dbReference type="ARBA" id="ARBA00049515"/>
    </source>
</evidence>
<dbReference type="PANTHER" id="PTHR11451:SF44">
    <property type="entry name" value="THREONINE--TRNA LIGASE, CHLOROPLASTIC_MITOCHONDRIAL 2"/>
    <property type="match status" value="1"/>
</dbReference>
<dbReference type="FunFam" id="3.40.50.800:FF:000001">
    <property type="entry name" value="Threonine--tRNA ligase"/>
    <property type="match status" value="1"/>
</dbReference>
<evidence type="ECO:0000256" key="4">
    <source>
        <dbReference type="ARBA" id="ARBA00022723"/>
    </source>
</evidence>
<gene>
    <name evidence="14" type="ORF">NSK_001970</name>
</gene>
<dbReference type="Pfam" id="PF03129">
    <property type="entry name" value="HGTP_anticodon"/>
    <property type="match status" value="1"/>
</dbReference>
<dbReference type="SUPFAM" id="SSF55681">
    <property type="entry name" value="Class II aaRS and biotin synthetases"/>
    <property type="match status" value="1"/>
</dbReference>
<reference evidence="14 15" key="1">
    <citation type="submission" date="2019-01" db="EMBL/GenBank/DDBJ databases">
        <title>Nuclear Genome Assembly of the Microalgal Biofuel strain Nannochloropsis salina CCMP1776.</title>
        <authorList>
            <person name="Hovde B."/>
        </authorList>
    </citation>
    <scope>NUCLEOTIDE SEQUENCE [LARGE SCALE GENOMIC DNA]</scope>
    <source>
        <strain evidence="14 15">CCMP1776</strain>
    </source>
</reference>
<dbReference type="InterPro" id="IPR036621">
    <property type="entry name" value="Anticodon-bd_dom_sf"/>
</dbReference>
<keyword evidence="8" id="KW-0648">Protein biosynthesis</keyword>
<keyword evidence="15" id="KW-1185">Reference proteome</keyword>
<evidence type="ECO:0000256" key="1">
    <source>
        <dbReference type="ARBA" id="ARBA00008226"/>
    </source>
</evidence>
<evidence type="ECO:0000256" key="3">
    <source>
        <dbReference type="ARBA" id="ARBA00022598"/>
    </source>
</evidence>
<dbReference type="InterPro" id="IPR033728">
    <property type="entry name" value="ThrRS_core"/>
</dbReference>
<dbReference type="OrthoDB" id="5423599at2759"/>
<proteinExistence type="inferred from homology"/>
<accession>A0A4D9D5P2</accession>
<dbReference type="GO" id="GO:0004829">
    <property type="term" value="F:threonine-tRNA ligase activity"/>
    <property type="evidence" value="ECO:0007669"/>
    <property type="project" value="UniProtKB-EC"/>
</dbReference>
<keyword evidence="4" id="KW-0479">Metal-binding</keyword>
<dbReference type="SMART" id="SM00863">
    <property type="entry name" value="tRNA_SAD"/>
    <property type="match status" value="1"/>
</dbReference>
<dbReference type="EC" id="6.1.1.3" evidence="2"/>
<keyword evidence="6" id="KW-0862">Zinc</keyword>
<evidence type="ECO:0000256" key="12">
    <source>
        <dbReference type="SAM" id="MobiDB-lite"/>
    </source>
</evidence>
<comment type="catalytic activity">
    <reaction evidence="11">
        <text>tRNA(Thr) + L-threonine + ATP = L-threonyl-tRNA(Thr) + AMP + diphosphate + H(+)</text>
        <dbReference type="Rhea" id="RHEA:24624"/>
        <dbReference type="Rhea" id="RHEA-COMP:9670"/>
        <dbReference type="Rhea" id="RHEA-COMP:9704"/>
        <dbReference type="ChEBI" id="CHEBI:15378"/>
        <dbReference type="ChEBI" id="CHEBI:30616"/>
        <dbReference type="ChEBI" id="CHEBI:33019"/>
        <dbReference type="ChEBI" id="CHEBI:57926"/>
        <dbReference type="ChEBI" id="CHEBI:78442"/>
        <dbReference type="ChEBI" id="CHEBI:78534"/>
        <dbReference type="ChEBI" id="CHEBI:456215"/>
        <dbReference type="EC" id="6.1.1.3"/>
    </reaction>
</comment>
<evidence type="ECO:0000256" key="5">
    <source>
        <dbReference type="ARBA" id="ARBA00022741"/>
    </source>
</evidence>
<dbReference type="SUPFAM" id="SSF55186">
    <property type="entry name" value="ThrRS/AlaRS common domain"/>
    <property type="match status" value="1"/>
</dbReference>
<dbReference type="CDD" id="cd00860">
    <property type="entry name" value="ThrRS_anticodon"/>
    <property type="match status" value="1"/>
</dbReference>
<sequence length="730" mass="82699">MEQRSGTVFRKHLPSASLFPAAGLTLWALTTGSMLVLSSIACTASARATSGTRRAALNAFLRPTLSSYLPSSLSSTSRALSISRSVSRTSQRFHGPPPSFAPRSPSHLGAAATSTEVRPTQAVKLPSNDQSPNLLRIRHTSAHVMAMAVQRLFPSVQVTIGPWIENGFYYDFDTGDTKFTEEDLSKIKKEMERIIKKRLPLRREEVTREEARKRIEAMQEPYKLEILDGIKTEPITIYHIGDEWWDLCAGPHVESTGDLPSNAIKLESLAGAYWRGDEKRAMLTRIYGTAWESKEQLKEYQRLMEEAKKRDHRVLGRKLDLFSIQEDAGGGLVFWHPKGATVRKIVEDFWKDEHERREYQLLYTPHMANLQLWKTSGHFDFYKEGMFDQMEVENEAFQIRPMNCPFHCLIFKDTLRSYRELPIRWAELGTVYRYERSGTLHGLMRVRGFTQDDAHIFCLPSQLQDEIRGVLDLVESILSKFGFVDYEVMLSTRPEKSVGSEEIWQAATEALVGALERKGWGYEVDEGGGAFYGPKIDIKIRDAIGRLWQCSTIQCDFNLPERFDLEYVADDGSKKRPIMVHRAIFGSIERFFGILVENTAGDFPLWMSPVQMRLLPVTDKAMDHAQDIKKRLSSAGFRVEVDPGSERLGKQIRNAEQARIPVMGIIGAKEVESGGVTVRTRLGGQLGLYGVEELASGLVSAVESTKELHEVLEKRDEEVKKEKEQEKEGV</sequence>
<dbReference type="GO" id="GO:0006435">
    <property type="term" value="P:threonyl-tRNA aminoacylation"/>
    <property type="evidence" value="ECO:0007669"/>
    <property type="project" value="InterPro"/>
</dbReference>
<dbReference type="PRINTS" id="PR01047">
    <property type="entry name" value="TRNASYNTHTHR"/>
</dbReference>
<keyword evidence="3" id="KW-0436">Ligase</keyword>